<feature type="domain" description="Reverse transcriptase" evidence="1">
    <location>
        <begin position="32"/>
        <end position="292"/>
    </location>
</feature>
<reference evidence="2 3" key="1">
    <citation type="submission" date="2022-05" db="EMBL/GenBank/DDBJ databases">
        <authorList>
            <consortium name="Genoscope - CEA"/>
            <person name="William W."/>
        </authorList>
    </citation>
    <scope>NUCLEOTIDE SEQUENCE [LARGE SCALE GENOMIC DNA]</scope>
</reference>
<evidence type="ECO:0000259" key="1">
    <source>
        <dbReference type="PROSITE" id="PS50878"/>
    </source>
</evidence>
<comment type="caution">
    <text evidence="2">The sequence shown here is derived from an EMBL/GenBank/DDBJ whole genome shotgun (WGS) entry which is preliminary data.</text>
</comment>
<dbReference type="PANTHER" id="PTHR21301:SF11">
    <property type="entry name" value="GIY-YIG DOMAIN-CONTAINING PROTEIN"/>
    <property type="match status" value="1"/>
</dbReference>
<proteinExistence type="predicted"/>
<dbReference type="PANTHER" id="PTHR21301">
    <property type="entry name" value="REVERSE TRANSCRIPTASE"/>
    <property type="match status" value="1"/>
</dbReference>
<gene>
    <name evidence="2" type="ORF">PMEA_00033379</name>
</gene>
<protein>
    <recommendedName>
        <fullName evidence="1">Reverse transcriptase domain-containing protein</fullName>
    </recommendedName>
</protein>
<evidence type="ECO:0000313" key="2">
    <source>
        <dbReference type="EMBL" id="CAH3045255.1"/>
    </source>
</evidence>
<dbReference type="AlphaFoldDB" id="A0AAU9W3P6"/>
<name>A0AAU9W3P6_9CNID</name>
<dbReference type="Proteomes" id="UP001159428">
    <property type="component" value="Unassembled WGS sequence"/>
</dbReference>
<keyword evidence="3" id="KW-1185">Reference proteome</keyword>
<accession>A0AAU9W3P6</accession>
<sequence>MSHLINKTTFLYIYQIFVEKLLTLKRSGYLSEAVYNKIRPRHKQPPRIYGLPKIHKAYVLLRPIVSCVNTFAYDLSAYLANILSPLTGKSEYIVANSAHFVSTVSNETILDNEIMVSFDVESLFTNVPIDAAVQAALLKLENDPSLADRTTLTPAQIADLLKFVLRSTYFLYNGSIYEQKDGAAMGSLVSAVIANLYMESFEEQAIITSSYEPRIWKHYVDDTFTILDRENVDDFLQHLNNQQSSIRFTMATEKDNKLTFLDTAVLRESDGHLTTSVYRKPTHTEQYLAYDSHHPQSVKRGIVKCLYERAKRLVTKPSVIFEEKKHLLSVLVSNGYPFSFLQKLNKTGKPKNSANEFKATAVLPYVKGLSEQVRRCLQQQAVRAVFKSETTLRSQLVRPKTLSTRLNKMA</sequence>
<dbReference type="InterPro" id="IPR000477">
    <property type="entry name" value="RT_dom"/>
</dbReference>
<evidence type="ECO:0000313" key="3">
    <source>
        <dbReference type="Proteomes" id="UP001159428"/>
    </source>
</evidence>
<dbReference type="Pfam" id="PF26215">
    <property type="entry name" value="HTH_animal"/>
    <property type="match status" value="1"/>
</dbReference>
<dbReference type="InterPro" id="IPR058912">
    <property type="entry name" value="HTH_animal"/>
</dbReference>
<dbReference type="Pfam" id="PF00078">
    <property type="entry name" value="RVT_1"/>
    <property type="match status" value="1"/>
</dbReference>
<dbReference type="CDD" id="cd00304">
    <property type="entry name" value="RT_like"/>
    <property type="match status" value="1"/>
</dbReference>
<dbReference type="PROSITE" id="PS50878">
    <property type="entry name" value="RT_POL"/>
    <property type="match status" value="1"/>
</dbReference>
<dbReference type="EMBL" id="CALNXJ010000008">
    <property type="protein sequence ID" value="CAH3045255.1"/>
    <property type="molecule type" value="Genomic_DNA"/>
</dbReference>
<organism evidence="2 3">
    <name type="scientific">Pocillopora meandrina</name>
    <dbReference type="NCBI Taxonomy" id="46732"/>
    <lineage>
        <taxon>Eukaryota</taxon>
        <taxon>Metazoa</taxon>
        <taxon>Cnidaria</taxon>
        <taxon>Anthozoa</taxon>
        <taxon>Hexacorallia</taxon>
        <taxon>Scleractinia</taxon>
        <taxon>Astrocoeniina</taxon>
        <taxon>Pocilloporidae</taxon>
        <taxon>Pocillopora</taxon>
    </lineage>
</organism>